<proteinExistence type="predicted"/>
<feature type="transmembrane region" description="Helical" evidence="2">
    <location>
        <begin position="446"/>
        <end position="470"/>
    </location>
</feature>
<dbReference type="EMBL" id="VFQX01000006">
    <property type="protein sequence ID" value="KAF0983219.1"/>
    <property type="molecule type" value="Genomic_DNA"/>
</dbReference>
<evidence type="ECO:0000313" key="3">
    <source>
        <dbReference type="EMBL" id="KAF0983219.1"/>
    </source>
</evidence>
<accession>A0A6A5CD38</accession>
<dbReference type="VEuPathDB" id="AmoebaDB:NF0088400"/>
<evidence type="ECO:0000313" key="4">
    <source>
        <dbReference type="Proteomes" id="UP000444721"/>
    </source>
</evidence>
<feature type="region of interest" description="Disordered" evidence="1">
    <location>
        <begin position="315"/>
        <end position="341"/>
    </location>
</feature>
<sequence>MVQRFTKLRDEVEVEEEDPSSLKETTNPAGSIGTSANNNNNNESSLSLEVNSSTPFILHPSTFRTTELAATTTTTTTNEKNNPMQTMPSVANERHPEMNILASTLSSPSALSDSLLSVSNPNVQTLHRHHHFHNNTHEFHHKNPHYSKVSNLKVVVSPPTNQVQARLLHDFPNGGEQQFLHNTYHMERNDELSCTNEGYVKCHNSVNIHNNIDEYHLGEVNLREKGKIVLGGNRPQHYNNLDDLKEESFHMGDEEQDYDLVTDKSLDKIESVNSLNTAGSEEEIKKLTSNQKSALYATNVKIEQKTPSPRKMIRTKSNVTECSTSSQSSAMDPIDSSRKSAVPTGMCKNHTDVKGIDKCTFCNENICQECKVDPKEIPSLVKILYHRNMSNVVCHQCHEEHLKEINIIWLIVGGIFLGIVFPPLLIAAPLICILRTRNRKLKKVGWILFWTISFAVFALILIACISVIILKHVHVF</sequence>
<evidence type="ECO:0000256" key="2">
    <source>
        <dbReference type="SAM" id="Phobius"/>
    </source>
</evidence>
<feature type="transmembrane region" description="Helical" evidence="2">
    <location>
        <begin position="407"/>
        <end position="434"/>
    </location>
</feature>
<keyword evidence="2" id="KW-1133">Transmembrane helix</keyword>
<dbReference type="OrthoDB" id="10557117at2759"/>
<dbReference type="VEuPathDB" id="AmoebaDB:FDP41_010284"/>
<feature type="region of interest" description="Disordered" evidence="1">
    <location>
        <begin position="1"/>
        <end position="47"/>
    </location>
</feature>
<dbReference type="RefSeq" id="XP_044567932.1">
    <property type="nucleotide sequence ID" value="XM_044700565.1"/>
</dbReference>
<dbReference type="AlphaFoldDB" id="A0A6A5CD38"/>
<feature type="compositionally biased region" description="Low complexity" evidence="1">
    <location>
        <begin position="29"/>
        <end position="47"/>
    </location>
</feature>
<dbReference type="GeneID" id="68117499"/>
<keyword evidence="2" id="KW-0472">Membrane</keyword>
<gene>
    <name evidence="3" type="ORF">FDP41_010284</name>
</gene>
<keyword evidence="4" id="KW-1185">Reference proteome</keyword>
<reference evidence="3 4" key="1">
    <citation type="journal article" date="2019" name="Sci. Rep.">
        <title>Nanopore sequencing improves the draft genome of the human pathogenic amoeba Naegleria fowleri.</title>
        <authorList>
            <person name="Liechti N."/>
            <person name="Schurch N."/>
            <person name="Bruggmann R."/>
            <person name="Wittwer M."/>
        </authorList>
    </citation>
    <scope>NUCLEOTIDE SEQUENCE [LARGE SCALE GENOMIC DNA]</scope>
    <source>
        <strain evidence="3 4">ATCC 30894</strain>
    </source>
</reference>
<organism evidence="3 4">
    <name type="scientific">Naegleria fowleri</name>
    <name type="common">Brain eating amoeba</name>
    <dbReference type="NCBI Taxonomy" id="5763"/>
    <lineage>
        <taxon>Eukaryota</taxon>
        <taxon>Discoba</taxon>
        <taxon>Heterolobosea</taxon>
        <taxon>Tetramitia</taxon>
        <taxon>Eutetramitia</taxon>
        <taxon>Vahlkampfiidae</taxon>
        <taxon>Naegleria</taxon>
    </lineage>
</organism>
<feature type="compositionally biased region" description="Polar residues" evidence="1">
    <location>
        <begin position="315"/>
        <end position="330"/>
    </location>
</feature>
<dbReference type="VEuPathDB" id="AmoebaDB:NfTy_010990"/>
<keyword evidence="2" id="KW-0812">Transmembrane</keyword>
<name>A0A6A5CD38_NAEFO</name>
<evidence type="ECO:0000256" key="1">
    <source>
        <dbReference type="SAM" id="MobiDB-lite"/>
    </source>
</evidence>
<protein>
    <submittedName>
        <fullName evidence="3">Uncharacterized protein</fullName>
    </submittedName>
</protein>
<dbReference type="Proteomes" id="UP000444721">
    <property type="component" value="Unassembled WGS sequence"/>
</dbReference>
<comment type="caution">
    <text evidence="3">The sequence shown here is derived from an EMBL/GenBank/DDBJ whole genome shotgun (WGS) entry which is preliminary data.</text>
</comment>